<protein>
    <submittedName>
        <fullName evidence="3">3-beta hydroxysteroid dehydrogenase</fullName>
    </submittedName>
</protein>
<dbReference type="GO" id="GO:0004029">
    <property type="term" value="F:aldehyde dehydrogenase (NAD+) activity"/>
    <property type="evidence" value="ECO:0007669"/>
    <property type="project" value="TreeGrafter"/>
</dbReference>
<reference evidence="3 4" key="2">
    <citation type="submission" date="2016-12" db="EMBL/GenBank/DDBJ databases">
        <title>Draft Genome Sequence of Cystobacter ferrugineus Strain Cbfe23.</title>
        <authorList>
            <person name="Akbar S."/>
            <person name="Dowd S.E."/>
            <person name="Stevens D.C."/>
        </authorList>
    </citation>
    <scope>NUCLEOTIDE SEQUENCE [LARGE SCALE GENOMIC DNA]</scope>
    <source>
        <strain evidence="3 4">Cbfe23</strain>
    </source>
</reference>
<keyword evidence="4" id="KW-1185">Reference proteome</keyword>
<gene>
    <name evidence="3" type="ORF">BON30_45885</name>
</gene>
<evidence type="ECO:0000256" key="1">
    <source>
        <dbReference type="SAM" id="MobiDB-lite"/>
    </source>
</evidence>
<dbReference type="STRING" id="83449.BON30_45885"/>
<dbReference type="OrthoDB" id="9814124at2"/>
<dbReference type="SUPFAM" id="SSF51735">
    <property type="entry name" value="NAD(P)-binding Rossmann-fold domains"/>
    <property type="match status" value="1"/>
</dbReference>
<dbReference type="Proteomes" id="UP000182229">
    <property type="component" value="Unassembled WGS sequence"/>
</dbReference>
<dbReference type="PANTHER" id="PTHR48079">
    <property type="entry name" value="PROTEIN YEEZ"/>
    <property type="match status" value="1"/>
</dbReference>
<dbReference type="InterPro" id="IPR036291">
    <property type="entry name" value="NAD(P)-bd_dom_sf"/>
</dbReference>
<evidence type="ECO:0000313" key="4">
    <source>
        <dbReference type="Proteomes" id="UP000182229"/>
    </source>
</evidence>
<sequence>MKAFVTGSTGLLGVNLVRLLRERGHEVRALARSPEKARRLLGDTGAEVVAGDLEDVDAFASALGGCDVVFHTAAYFREYFGPGDHWPALERLNVHAPLQLARVASRAGVRRFVHTGSSSVIGRAKDGGPGDESSPPDRLAQTNLYARSKVVASERLHALAPELRPMEVVEVLPGWMFGPYDAAPTGSGQLVLDFLQGKLPGVFEGGAPVTDARDVADGMLRAAEQGRAGERYILSGEYASLVDVMRELAALSGRKPPKKLPYPLVLGVAATFELWARLSGKSTAMSVEGVSTMHARNTVSASKARTELGASFRPLAHTLADEVAWFREAGRVS</sequence>
<feature type="region of interest" description="Disordered" evidence="1">
    <location>
        <begin position="120"/>
        <end position="139"/>
    </location>
</feature>
<accession>A0A1L9AVF1</accession>
<comment type="caution">
    <text evidence="3">The sequence shown here is derived from an EMBL/GenBank/DDBJ whole genome shotgun (WGS) entry which is preliminary data.</text>
</comment>
<evidence type="ECO:0000313" key="3">
    <source>
        <dbReference type="EMBL" id="OJH33987.1"/>
    </source>
</evidence>
<dbReference type="CDD" id="cd05228">
    <property type="entry name" value="AR_FR_like_1_SDR_e"/>
    <property type="match status" value="1"/>
</dbReference>
<name>A0A1L9AVF1_9BACT</name>
<dbReference type="Gene3D" id="3.40.50.720">
    <property type="entry name" value="NAD(P)-binding Rossmann-like Domain"/>
    <property type="match status" value="1"/>
</dbReference>
<dbReference type="InterPro" id="IPR051783">
    <property type="entry name" value="NAD(P)-dependent_oxidoreduct"/>
</dbReference>
<dbReference type="RefSeq" id="WP_071904974.1">
    <property type="nucleotide sequence ID" value="NZ_MPIN01000024.1"/>
</dbReference>
<dbReference type="PANTHER" id="PTHR48079:SF6">
    <property type="entry name" value="NAD(P)-BINDING DOMAIN-CONTAINING PROTEIN-RELATED"/>
    <property type="match status" value="1"/>
</dbReference>
<dbReference type="GO" id="GO:0005737">
    <property type="term" value="C:cytoplasm"/>
    <property type="evidence" value="ECO:0007669"/>
    <property type="project" value="TreeGrafter"/>
</dbReference>
<evidence type="ECO:0000259" key="2">
    <source>
        <dbReference type="Pfam" id="PF01370"/>
    </source>
</evidence>
<organism evidence="3 4">
    <name type="scientific">Cystobacter ferrugineus</name>
    <dbReference type="NCBI Taxonomy" id="83449"/>
    <lineage>
        <taxon>Bacteria</taxon>
        <taxon>Pseudomonadati</taxon>
        <taxon>Myxococcota</taxon>
        <taxon>Myxococcia</taxon>
        <taxon>Myxococcales</taxon>
        <taxon>Cystobacterineae</taxon>
        <taxon>Archangiaceae</taxon>
        <taxon>Cystobacter</taxon>
    </lineage>
</organism>
<dbReference type="InterPro" id="IPR001509">
    <property type="entry name" value="Epimerase_deHydtase"/>
</dbReference>
<dbReference type="EMBL" id="MPIN01000024">
    <property type="protein sequence ID" value="OJH33987.1"/>
    <property type="molecule type" value="Genomic_DNA"/>
</dbReference>
<dbReference type="AlphaFoldDB" id="A0A1L9AVF1"/>
<feature type="domain" description="NAD-dependent epimerase/dehydratase" evidence="2">
    <location>
        <begin position="4"/>
        <end position="232"/>
    </location>
</feature>
<dbReference type="Pfam" id="PF01370">
    <property type="entry name" value="Epimerase"/>
    <property type="match status" value="1"/>
</dbReference>
<proteinExistence type="predicted"/>
<reference evidence="4" key="1">
    <citation type="submission" date="2016-11" db="EMBL/GenBank/DDBJ databases">
        <authorList>
            <person name="Shukria A."/>
            <person name="Stevens D.C."/>
        </authorList>
    </citation>
    <scope>NUCLEOTIDE SEQUENCE [LARGE SCALE GENOMIC DNA]</scope>
    <source>
        <strain evidence="4">Cbfe23</strain>
    </source>
</reference>